<dbReference type="Gene3D" id="3.40.50.2020">
    <property type="match status" value="1"/>
</dbReference>
<gene>
    <name evidence="1" type="ORF">A3B25_02425</name>
</gene>
<reference evidence="1 2" key="1">
    <citation type="journal article" date="2016" name="Nat. Commun.">
        <title>Thousands of microbial genomes shed light on interconnected biogeochemical processes in an aquifer system.</title>
        <authorList>
            <person name="Anantharaman K."/>
            <person name="Brown C.T."/>
            <person name="Hug L.A."/>
            <person name="Sharon I."/>
            <person name="Castelle C.J."/>
            <person name="Probst A.J."/>
            <person name="Thomas B.C."/>
            <person name="Singh A."/>
            <person name="Wilkins M.J."/>
            <person name="Karaoz U."/>
            <person name="Brodie E.L."/>
            <person name="Williams K.H."/>
            <person name="Hubbard S.S."/>
            <person name="Banfield J.F."/>
        </authorList>
    </citation>
    <scope>NUCLEOTIDE SEQUENCE [LARGE SCALE GENOMIC DNA]</scope>
</reference>
<name>A0A1G2GWE4_9BACT</name>
<dbReference type="AlphaFoldDB" id="A0A1G2GWE4"/>
<dbReference type="EMBL" id="MHNW01000005">
    <property type="protein sequence ID" value="OGZ54536.1"/>
    <property type="molecule type" value="Genomic_DNA"/>
</dbReference>
<dbReference type="STRING" id="1802126.A3B25_02425"/>
<comment type="caution">
    <text evidence="1">The sequence shown here is derived from an EMBL/GenBank/DDBJ whole genome shotgun (WGS) entry which is preliminary data.</text>
</comment>
<dbReference type="SUPFAM" id="SSF53271">
    <property type="entry name" value="PRTase-like"/>
    <property type="match status" value="1"/>
</dbReference>
<organism evidence="1 2">
    <name type="scientific">Candidatus Ryanbacteria bacterium RIFCSPLOWO2_01_FULL_48_26</name>
    <dbReference type="NCBI Taxonomy" id="1802126"/>
    <lineage>
        <taxon>Bacteria</taxon>
        <taxon>Candidatus Ryaniibacteriota</taxon>
    </lineage>
</organism>
<evidence type="ECO:0008006" key="3">
    <source>
        <dbReference type="Google" id="ProtNLM"/>
    </source>
</evidence>
<accession>A0A1G2GWE4</accession>
<dbReference type="Proteomes" id="UP000179106">
    <property type="component" value="Unassembled WGS sequence"/>
</dbReference>
<proteinExistence type="predicted"/>
<evidence type="ECO:0000313" key="1">
    <source>
        <dbReference type="EMBL" id="OGZ54536.1"/>
    </source>
</evidence>
<protein>
    <recommendedName>
        <fullName evidence="3">Orotate phosphoribosyltransferase</fullName>
    </recommendedName>
</protein>
<sequence length="241" mass="27361">MTAEEILAIKSIEDLRDLTWGDIDDRLMTAPETNHIFRLCDSLWLHSGNPADPHAELTPGKCSNGFVDVLRTLCYTNLCELFAYQINLRLRRDIHSPRRWVVGSDHAGAAFSHSVAIWLNAKHDFTEKGPNKAQLWQRFTIEPDEVVIQVEELITTTSTLRAVREGIRKGNSKQPVNFAPFAATLVHRSNEYEIEGSPIIHLVHYDIDVWDGPETCPLCKQGSKRLRPKHSAEWAELTGKK</sequence>
<dbReference type="InterPro" id="IPR029057">
    <property type="entry name" value="PRTase-like"/>
</dbReference>
<evidence type="ECO:0000313" key="2">
    <source>
        <dbReference type="Proteomes" id="UP000179106"/>
    </source>
</evidence>